<dbReference type="PRINTS" id="PR00180">
    <property type="entry name" value="CRETINALDHBP"/>
</dbReference>
<dbReference type="PANTHER" id="PTHR10174">
    <property type="entry name" value="ALPHA-TOCOPHEROL TRANSFER PROTEIN-RELATED"/>
    <property type="match status" value="1"/>
</dbReference>
<evidence type="ECO:0000259" key="1">
    <source>
        <dbReference type="PROSITE" id="PS50191"/>
    </source>
</evidence>
<evidence type="ECO:0000313" key="2">
    <source>
        <dbReference type="EMBL" id="KFM61745.1"/>
    </source>
</evidence>
<feature type="non-terminal residue" evidence="2">
    <location>
        <position position="292"/>
    </location>
</feature>
<dbReference type="GO" id="GO:0016020">
    <property type="term" value="C:membrane"/>
    <property type="evidence" value="ECO:0007669"/>
    <property type="project" value="TreeGrafter"/>
</dbReference>
<dbReference type="InterPro" id="IPR036865">
    <property type="entry name" value="CRAL-TRIO_dom_sf"/>
</dbReference>
<dbReference type="Gene3D" id="3.40.525.10">
    <property type="entry name" value="CRAL-TRIO lipid binding domain"/>
    <property type="match status" value="1"/>
</dbReference>
<dbReference type="SUPFAM" id="SSF46938">
    <property type="entry name" value="CRAL/TRIO N-terminal domain"/>
    <property type="match status" value="1"/>
</dbReference>
<gene>
    <name evidence="2" type="ORF">X975_08541</name>
</gene>
<dbReference type="AlphaFoldDB" id="A0A087T9F6"/>
<dbReference type="Gene3D" id="1.10.8.20">
    <property type="entry name" value="N-terminal domain of phosphatidylinositol transfer protein sec14p"/>
    <property type="match status" value="1"/>
</dbReference>
<dbReference type="STRING" id="407821.A0A087T9F6"/>
<accession>A0A087T9F6</accession>
<dbReference type="InterPro" id="IPR036273">
    <property type="entry name" value="CRAL/TRIO_N_dom_sf"/>
</dbReference>
<organism evidence="2 3">
    <name type="scientific">Stegodyphus mimosarum</name>
    <name type="common">African social velvet spider</name>
    <dbReference type="NCBI Taxonomy" id="407821"/>
    <lineage>
        <taxon>Eukaryota</taxon>
        <taxon>Metazoa</taxon>
        <taxon>Ecdysozoa</taxon>
        <taxon>Arthropoda</taxon>
        <taxon>Chelicerata</taxon>
        <taxon>Arachnida</taxon>
        <taxon>Araneae</taxon>
        <taxon>Araneomorphae</taxon>
        <taxon>Entelegynae</taxon>
        <taxon>Eresoidea</taxon>
        <taxon>Eresidae</taxon>
        <taxon>Stegodyphus</taxon>
    </lineage>
</organism>
<dbReference type="Pfam" id="PF00650">
    <property type="entry name" value="CRAL_TRIO"/>
    <property type="match status" value="1"/>
</dbReference>
<dbReference type="CDD" id="cd00170">
    <property type="entry name" value="SEC14"/>
    <property type="match status" value="1"/>
</dbReference>
<evidence type="ECO:0000313" key="3">
    <source>
        <dbReference type="Proteomes" id="UP000054359"/>
    </source>
</evidence>
<dbReference type="PANTHER" id="PTHR10174:SF130">
    <property type="entry name" value="ALPHA-TOCOPHEROL TRANSFER PROTEIN-LIKE"/>
    <property type="match status" value="1"/>
</dbReference>
<sequence>MTGEPLPFLLKGLTPELEEKAFRELGETPQVKRNALEELKRLIRKQSNFEPYMEDIFLLSFLRWKKYDAKKAFQALYNFYSLKEKHSGVFLDRKPSELTHVLEMNYLTVTRLRDPDGCNVGILRIGFHDFKVATVEEIIAAILCMSLVTSDIEAYQVSGVVSVFDCKNMSYDMAKTIFKPHRIVFITAVLRCLPCRIKSVHVVNLPHYYGIFFNLIKIFVPQKILKRFHLHTSDWTEFHKHVPPEVLPEELGGTLGPINNEEYIKFFLSKQNYVEQINNGGIKVKPCDKMLC</sequence>
<reference evidence="2 3" key="1">
    <citation type="submission" date="2013-11" db="EMBL/GenBank/DDBJ databases">
        <title>Genome sequencing of Stegodyphus mimosarum.</title>
        <authorList>
            <person name="Bechsgaard J."/>
        </authorList>
    </citation>
    <scope>NUCLEOTIDE SEQUENCE [LARGE SCALE GENOMIC DNA]</scope>
</reference>
<proteinExistence type="predicted"/>
<protein>
    <submittedName>
        <fullName evidence="2">Alpha-tocopherol transfer protein-like protein</fullName>
    </submittedName>
</protein>
<dbReference type="Gene3D" id="1.20.5.1200">
    <property type="entry name" value="Alpha-tocopherol transfer"/>
    <property type="match status" value="1"/>
</dbReference>
<keyword evidence="3" id="KW-1185">Reference proteome</keyword>
<name>A0A087T9F6_STEMI</name>
<dbReference type="InterPro" id="IPR001251">
    <property type="entry name" value="CRAL-TRIO_dom"/>
</dbReference>
<dbReference type="GO" id="GO:1902936">
    <property type="term" value="F:phosphatidylinositol bisphosphate binding"/>
    <property type="evidence" value="ECO:0007669"/>
    <property type="project" value="TreeGrafter"/>
</dbReference>
<dbReference type="SUPFAM" id="SSF52087">
    <property type="entry name" value="CRAL/TRIO domain"/>
    <property type="match status" value="1"/>
</dbReference>
<dbReference type="Proteomes" id="UP000054359">
    <property type="component" value="Unassembled WGS sequence"/>
</dbReference>
<dbReference type="OrthoDB" id="6415810at2759"/>
<dbReference type="SMART" id="SM00516">
    <property type="entry name" value="SEC14"/>
    <property type="match status" value="1"/>
</dbReference>
<dbReference type="EMBL" id="KK114127">
    <property type="protein sequence ID" value="KFM61745.1"/>
    <property type="molecule type" value="Genomic_DNA"/>
</dbReference>
<feature type="domain" description="CRAL-TRIO" evidence="1">
    <location>
        <begin position="94"/>
        <end position="259"/>
    </location>
</feature>
<dbReference type="PROSITE" id="PS50191">
    <property type="entry name" value="CRAL_TRIO"/>
    <property type="match status" value="1"/>
</dbReference>
<dbReference type="OMA" id="KQPYSFN"/>